<reference evidence="2 3" key="1">
    <citation type="journal article" date="2014" name="ISME J.">
        <title>Adaptation of an abundant Roseobacter RCA organism to pelagic systems revealed by genomic and transcriptomic analyses.</title>
        <authorList>
            <person name="Voget S."/>
            <person name="Wemheuer B."/>
            <person name="Brinkhoff T."/>
            <person name="Vollmers J."/>
            <person name="Dietrich S."/>
            <person name="Giebel H.A."/>
            <person name="Beardsley C."/>
            <person name="Sardemann C."/>
            <person name="Bakenhus I."/>
            <person name="Billerbeck S."/>
            <person name="Daniel R."/>
            <person name="Simon M."/>
        </authorList>
    </citation>
    <scope>NUCLEOTIDE SEQUENCE [LARGE SCALE GENOMIC DNA]</scope>
    <source>
        <strain evidence="2 3">RCA23</strain>
    </source>
</reference>
<name>A0AAN0RH03_9RHOB</name>
<accession>A0AAN0RH03</accession>
<keyword evidence="1" id="KW-0472">Membrane</keyword>
<protein>
    <recommendedName>
        <fullName evidence="4">DUF2975 domain-containing protein</fullName>
    </recommendedName>
</protein>
<sequence length="177" mass="20037">MSRKIRIISSGYILFSTLLAVFLVAHYGHFHWVHNWRDPAALAQLLQFSDPPIEIPRSSRIFIAILDMLPLVPSLCALYFGARVMADFRSGRYFTVTVTRSMSRGGLSLIALASLKFLSLNIMIPYVFRYDPMADVPIRFMFEPTDAGFLLAGVMIWIIGWVLTQALVLKAEHESIV</sequence>
<evidence type="ECO:0000313" key="3">
    <source>
        <dbReference type="Proteomes" id="UP000028680"/>
    </source>
</evidence>
<dbReference type="KEGG" id="ptp:RCA23_c04940"/>
<feature type="transmembrane region" description="Helical" evidence="1">
    <location>
        <begin position="107"/>
        <end position="128"/>
    </location>
</feature>
<keyword evidence="1" id="KW-0812">Transmembrane</keyword>
<dbReference type="EMBL" id="CP003984">
    <property type="protein sequence ID" value="AII86054.1"/>
    <property type="molecule type" value="Genomic_DNA"/>
</dbReference>
<evidence type="ECO:0008006" key="4">
    <source>
        <dbReference type="Google" id="ProtNLM"/>
    </source>
</evidence>
<evidence type="ECO:0000313" key="2">
    <source>
        <dbReference type="EMBL" id="AII86054.1"/>
    </source>
</evidence>
<gene>
    <name evidence="2" type="ORF">RCA23_c04940</name>
</gene>
<dbReference type="AlphaFoldDB" id="A0AAN0RH03"/>
<keyword evidence="1" id="KW-1133">Transmembrane helix</keyword>
<feature type="transmembrane region" description="Helical" evidence="1">
    <location>
        <begin position="61"/>
        <end position="86"/>
    </location>
</feature>
<dbReference type="RefSeq" id="WP_044048909.1">
    <property type="nucleotide sequence ID" value="NZ_CP003984.1"/>
</dbReference>
<proteinExistence type="predicted"/>
<organism evidence="2 3">
    <name type="scientific">Planktomarina temperata RCA23</name>
    <dbReference type="NCBI Taxonomy" id="666509"/>
    <lineage>
        <taxon>Bacteria</taxon>
        <taxon>Pseudomonadati</taxon>
        <taxon>Pseudomonadota</taxon>
        <taxon>Alphaproteobacteria</taxon>
        <taxon>Rhodobacterales</taxon>
        <taxon>Paracoccaceae</taxon>
        <taxon>Planktomarina</taxon>
    </lineage>
</organism>
<dbReference type="Proteomes" id="UP000028680">
    <property type="component" value="Chromosome"/>
</dbReference>
<feature type="transmembrane region" description="Helical" evidence="1">
    <location>
        <begin position="148"/>
        <end position="169"/>
    </location>
</feature>
<keyword evidence="3" id="KW-1185">Reference proteome</keyword>
<evidence type="ECO:0000256" key="1">
    <source>
        <dbReference type="SAM" id="Phobius"/>
    </source>
</evidence>
<feature type="transmembrane region" description="Helical" evidence="1">
    <location>
        <begin position="12"/>
        <end position="30"/>
    </location>
</feature>